<organism evidence="1 2">
    <name type="scientific">Blattamonas nauphoetae</name>
    <dbReference type="NCBI Taxonomy" id="2049346"/>
    <lineage>
        <taxon>Eukaryota</taxon>
        <taxon>Metamonada</taxon>
        <taxon>Preaxostyla</taxon>
        <taxon>Oxymonadida</taxon>
        <taxon>Blattamonas</taxon>
    </lineage>
</organism>
<keyword evidence="2" id="KW-1185">Reference proteome</keyword>
<accession>A0ABQ9Y560</accession>
<sequence length="101" mass="11403">MVIILPTNSLCTRLKQCTRQLIRKQIGSQEERHLPQATPLSVMFDVWNSTFRLDNLRFYANTPDTAVGLIRSSTFVPSLIIRIAVSAATGERTSLIFSIHE</sequence>
<dbReference type="Proteomes" id="UP001281761">
    <property type="component" value="Unassembled WGS sequence"/>
</dbReference>
<proteinExistence type="predicted"/>
<gene>
    <name evidence="1" type="ORF">BLNAU_6108</name>
</gene>
<comment type="caution">
    <text evidence="1">The sequence shown here is derived from an EMBL/GenBank/DDBJ whole genome shotgun (WGS) entry which is preliminary data.</text>
</comment>
<evidence type="ECO:0000313" key="2">
    <source>
        <dbReference type="Proteomes" id="UP001281761"/>
    </source>
</evidence>
<evidence type="ECO:0000313" key="1">
    <source>
        <dbReference type="EMBL" id="KAK2958859.1"/>
    </source>
</evidence>
<protein>
    <submittedName>
        <fullName evidence="1">Uncharacterized protein</fullName>
    </submittedName>
</protein>
<dbReference type="EMBL" id="JARBJD010000034">
    <property type="protein sequence ID" value="KAK2958859.1"/>
    <property type="molecule type" value="Genomic_DNA"/>
</dbReference>
<reference evidence="1 2" key="1">
    <citation type="journal article" date="2022" name="bioRxiv">
        <title>Genomics of Preaxostyla Flagellates Illuminates Evolutionary Transitions and the Path Towards Mitochondrial Loss.</title>
        <authorList>
            <person name="Novak L.V.F."/>
            <person name="Treitli S.C."/>
            <person name="Pyrih J."/>
            <person name="Halakuc P."/>
            <person name="Pipaliya S.V."/>
            <person name="Vacek V."/>
            <person name="Brzon O."/>
            <person name="Soukal P."/>
            <person name="Eme L."/>
            <person name="Dacks J.B."/>
            <person name="Karnkowska A."/>
            <person name="Elias M."/>
            <person name="Hampl V."/>
        </authorList>
    </citation>
    <scope>NUCLEOTIDE SEQUENCE [LARGE SCALE GENOMIC DNA]</scope>
    <source>
        <strain evidence="1">NAU3</strain>
        <tissue evidence="1">Gut</tissue>
    </source>
</reference>
<name>A0ABQ9Y560_9EUKA</name>